<evidence type="ECO:0000313" key="2">
    <source>
        <dbReference type="Proteomes" id="UP000499080"/>
    </source>
</evidence>
<name>A0A4Y2KQG7_ARAVE</name>
<dbReference type="EMBL" id="BGPR01195717">
    <property type="protein sequence ID" value="GBN03897.1"/>
    <property type="molecule type" value="Genomic_DNA"/>
</dbReference>
<proteinExistence type="predicted"/>
<reference evidence="1 2" key="1">
    <citation type="journal article" date="2019" name="Sci. Rep.">
        <title>Orb-weaving spider Araneus ventricosus genome elucidates the spidroin gene catalogue.</title>
        <authorList>
            <person name="Kono N."/>
            <person name="Nakamura H."/>
            <person name="Ohtoshi R."/>
            <person name="Moran D.A.P."/>
            <person name="Shinohara A."/>
            <person name="Yoshida Y."/>
            <person name="Fujiwara M."/>
            <person name="Mori M."/>
            <person name="Tomita M."/>
            <person name="Arakawa K."/>
        </authorList>
    </citation>
    <scope>NUCLEOTIDE SEQUENCE [LARGE SCALE GENOMIC DNA]</scope>
</reference>
<dbReference type="AlphaFoldDB" id="A0A4Y2KQG7"/>
<feature type="non-terminal residue" evidence="1">
    <location>
        <position position="1"/>
    </location>
</feature>
<keyword evidence="2" id="KW-1185">Reference proteome</keyword>
<organism evidence="1 2">
    <name type="scientific">Araneus ventricosus</name>
    <name type="common">Orbweaver spider</name>
    <name type="synonym">Epeira ventricosa</name>
    <dbReference type="NCBI Taxonomy" id="182803"/>
    <lineage>
        <taxon>Eukaryota</taxon>
        <taxon>Metazoa</taxon>
        <taxon>Ecdysozoa</taxon>
        <taxon>Arthropoda</taxon>
        <taxon>Chelicerata</taxon>
        <taxon>Arachnida</taxon>
        <taxon>Araneae</taxon>
        <taxon>Araneomorphae</taxon>
        <taxon>Entelegynae</taxon>
        <taxon>Araneoidea</taxon>
        <taxon>Araneidae</taxon>
        <taxon>Araneus</taxon>
    </lineage>
</organism>
<sequence length="98" mass="10083">PLSPLLRCAPCLNSDSTASPDKVTPAAVPAQKLLQLINDCEPVNERILVIRLSDAVVGGKGCVGGSPSGSCGVVAGALQELVPVKSSYCCTENSDLWM</sequence>
<evidence type="ECO:0000313" key="1">
    <source>
        <dbReference type="EMBL" id="GBN03897.1"/>
    </source>
</evidence>
<dbReference type="Proteomes" id="UP000499080">
    <property type="component" value="Unassembled WGS sequence"/>
</dbReference>
<gene>
    <name evidence="1" type="ORF">AVEN_39423_1</name>
</gene>
<protein>
    <submittedName>
        <fullName evidence="1">Uncharacterized protein</fullName>
    </submittedName>
</protein>
<accession>A0A4Y2KQG7</accession>
<comment type="caution">
    <text evidence="1">The sequence shown here is derived from an EMBL/GenBank/DDBJ whole genome shotgun (WGS) entry which is preliminary data.</text>
</comment>